<evidence type="ECO:0000256" key="6">
    <source>
        <dbReference type="ARBA" id="ARBA00023136"/>
    </source>
</evidence>
<evidence type="ECO:0000313" key="10">
    <source>
        <dbReference type="Proteomes" id="UP000288623"/>
    </source>
</evidence>
<feature type="domain" description="EamA" evidence="8">
    <location>
        <begin position="144"/>
        <end position="276"/>
    </location>
</feature>
<evidence type="ECO:0000256" key="2">
    <source>
        <dbReference type="ARBA" id="ARBA00007362"/>
    </source>
</evidence>
<evidence type="ECO:0000256" key="3">
    <source>
        <dbReference type="ARBA" id="ARBA00022475"/>
    </source>
</evidence>
<proteinExistence type="inferred from homology"/>
<keyword evidence="10" id="KW-1185">Reference proteome</keyword>
<dbReference type="EMBL" id="JTFC01000008">
    <property type="protein sequence ID" value="RUS57988.1"/>
    <property type="molecule type" value="Genomic_DNA"/>
</dbReference>
<feature type="transmembrane region" description="Helical" evidence="7">
    <location>
        <begin position="119"/>
        <end position="141"/>
    </location>
</feature>
<feature type="transmembrane region" description="Helical" evidence="7">
    <location>
        <begin position="147"/>
        <end position="165"/>
    </location>
</feature>
<comment type="subcellular location">
    <subcellularLocation>
        <location evidence="1">Cell membrane</location>
        <topology evidence="1">Multi-pass membrane protein</topology>
    </subcellularLocation>
</comment>
<accession>A0A433RXI3</accession>
<sequence>MGKYKGELLLVITALMWGSGFVGMAVGLEYWTVFQLMGLRFTLATVLLCLIFHKKLRLINKAVLWKGAVLGVILFAAFAVQTYGLLYTTPAKNAFLTAINVLIVPVLAYLIYKRRFDRYEVIAAILALVGIGFLSLTSSFTMNVGDILSILCAVLFAFDIFYTNVFVKKEDALALTIVQFMTASVLGIVMMIILGEVPTVVEPTGLYIIIYLAVFCTCVAYVCQNIGMQYANPTKSAIILSMESLFGTLFSVWLLNELLTGRMIFGCFLILIAVLFAELKPKFGLAHMKQKI</sequence>
<dbReference type="InterPro" id="IPR037185">
    <property type="entry name" value="EmrE-like"/>
</dbReference>
<reference evidence="9 10" key="1">
    <citation type="submission" date="2014-11" db="EMBL/GenBank/DDBJ databases">
        <title>Genome sequence and analysis of novel Kurthia sp.</title>
        <authorList>
            <person name="Lawson J.N."/>
            <person name="Gonzalez J.E."/>
            <person name="Rinauldi L."/>
            <person name="Xuan Z."/>
            <person name="Firman A."/>
            <person name="Shaddox L."/>
            <person name="Trudeau A."/>
            <person name="Shah S."/>
            <person name="Reiman D."/>
        </authorList>
    </citation>
    <scope>NUCLEOTIDE SEQUENCE [LARGE SCALE GENOMIC DNA]</scope>
    <source>
        <strain evidence="9 10">3B1D</strain>
    </source>
</reference>
<keyword evidence="6 7" id="KW-0472">Membrane</keyword>
<feature type="transmembrane region" description="Helical" evidence="7">
    <location>
        <begin position="206"/>
        <end position="224"/>
    </location>
</feature>
<gene>
    <name evidence="9" type="ORF">QI30_02210</name>
</gene>
<feature type="transmembrane region" description="Helical" evidence="7">
    <location>
        <begin position="261"/>
        <end position="279"/>
    </location>
</feature>
<feature type="transmembrane region" description="Helical" evidence="7">
    <location>
        <begin position="172"/>
        <end position="194"/>
    </location>
</feature>
<evidence type="ECO:0000256" key="1">
    <source>
        <dbReference type="ARBA" id="ARBA00004651"/>
    </source>
</evidence>
<dbReference type="PANTHER" id="PTHR42920:SF5">
    <property type="entry name" value="EAMA DOMAIN-CONTAINING PROTEIN"/>
    <property type="match status" value="1"/>
</dbReference>
<dbReference type="InterPro" id="IPR051258">
    <property type="entry name" value="Diverse_Substrate_Transporter"/>
</dbReference>
<keyword evidence="3" id="KW-1003">Cell membrane</keyword>
<feature type="transmembrane region" description="Helical" evidence="7">
    <location>
        <begin position="33"/>
        <end position="52"/>
    </location>
</feature>
<dbReference type="AlphaFoldDB" id="A0A433RXI3"/>
<dbReference type="PANTHER" id="PTHR42920">
    <property type="entry name" value="OS03G0707200 PROTEIN-RELATED"/>
    <property type="match status" value="1"/>
</dbReference>
<dbReference type="RefSeq" id="WP_126989322.1">
    <property type="nucleotide sequence ID" value="NZ_JTFC01000008.1"/>
</dbReference>
<feature type="transmembrane region" description="Helical" evidence="7">
    <location>
        <begin position="236"/>
        <end position="255"/>
    </location>
</feature>
<dbReference type="OrthoDB" id="9804865at2"/>
<feature type="transmembrane region" description="Helical" evidence="7">
    <location>
        <begin position="7"/>
        <end position="27"/>
    </location>
</feature>
<dbReference type="GO" id="GO:0005886">
    <property type="term" value="C:plasma membrane"/>
    <property type="evidence" value="ECO:0007669"/>
    <property type="project" value="UniProtKB-SubCell"/>
</dbReference>
<feature type="domain" description="EamA" evidence="8">
    <location>
        <begin position="5"/>
        <end position="135"/>
    </location>
</feature>
<dbReference type="Pfam" id="PF00892">
    <property type="entry name" value="EamA"/>
    <property type="match status" value="2"/>
</dbReference>
<comment type="caution">
    <text evidence="9">The sequence shown here is derived from an EMBL/GenBank/DDBJ whole genome shotgun (WGS) entry which is preliminary data.</text>
</comment>
<organism evidence="9 10">
    <name type="scientific">Candidatus Kurthia intestinigallinarum</name>
    <dbReference type="NCBI Taxonomy" id="1562256"/>
    <lineage>
        <taxon>Bacteria</taxon>
        <taxon>Bacillati</taxon>
        <taxon>Bacillota</taxon>
        <taxon>Bacilli</taxon>
        <taxon>Bacillales</taxon>
        <taxon>Caryophanaceae</taxon>
        <taxon>Kurthia</taxon>
    </lineage>
</organism>
<evidence type="ECO:0000256" key="4">
    <source>
        <dbReference type="ARBA" id="ARBA00022692"/>
    </source>
</evidence>
<dbReference type="InterPro" id="IPR000620">
    <property type="entry name" value="EamA_dom"/>
</dbReference>
<evidence type="ECO:0000259" key="8">
    <source>
        <dbReference type="Pfam" id="PF00892"/>
    </source>
</evidence>
<protein>
    <submittedName>
        <fullName evidence="9">Membrane protein</fullName>
    </submittedName>
</protein>
<evidence type="ECO:0000256" key="7">
    <source>
        <dbReference type="SAM" id="Phobius"/>
    </source>
</evidence>
<feature type="transmembrane region" description="Helical" evidence="7">
    <location>
        <begin position="93"/>
        <end position="112"/>
    </location>
</feature>
<evidence type="ECO:0000313" key="9">
    <source>
        <dbReference type="EMBL" id="RUS57988.1"/>
    </source>
</evidence>
<feature type="transmembrane region" description="Helical" evidence="7">
    <location>
        <begin position="64"/>
        <end position="87"/>
    </location>
</feature>
<dbReference type="Proteomes" id="UP000288623">
    <property type="component" value="Unassembled WGS sequence"/>
</dbReference>
<evidence type="ECO:0000256" key="5">
    <source>
        <dbReference type="ARBA" id="ARBA00022989"/>
    </source>
</evidence>
<keyword evidence="5 7" id="KW-1133">Transmembrane helix</keyword>
<dbReference type="SUPFAM" id="SSF103481">
    <property type="entry name" value="Multidrug resistance efflux transporter EmrE"/>
    <property type="match status" value="2"/>
</dbReference>
<comment type="similarity">
    <text evidence="2">Belongs to the EamA transporter family.</text>
</comment>
<name>A0A433RXI3_9BACL</name>
<keyword evidence="4 7" id="KW-0812">Transmembrane</keyword>